<feature type="coiled-coil region" evidence="1">
    <location>
        <begin position="277"/>
        <end position="304"/>
    </location>
</feature>
<dbReference type="InterPro" id="IPR016024">
    <property type="entry name" value="ARM-type_fold"/>
</dbReference>
<accession>A0AAD5PDW4</accession>
<dbReference type="Pfam" id="PF20502">
    <property type="entry name" value="DNAPKcs_CC1-2"/>
    <property type="match status" value="1"/>
</dbReference>
<comment type="caution">
    <text evidence="4">The sequence shown here is derived from an EMBL/GenBank/DDBJ whole genome shotgun (WGS) entry which is preliminary data.</text>
</comment>
<feature type="domain" description="DNA-PKcs N-terminal" evidence="2">
    <location>
        <begin position="16"/>
        <end position="289"/>
    </location>
</feature>
<dbReference type="InterPro" id="IPR046803">
    <property type="entry name" value="DNAPKcs_CC1-2"/>
</dbReference>
<dbReference type="SUPFAM" id="SSF48371">
    <property type="entry name" value="ARM repeat"/>
    <property type="match status" value="2"/>
</dbReference>
<name>A0AAD5PDW4_9FUNG</name>
<evidence type="ECO:0000256" key="1">
    <source>
        <dbReference type="SAM" id="Coils"/>
    </source>
</evidence>
<dbReference type="Pfam" id="PF20500">
    <property type="entry name" value="DNA-PKcs_N"/>
    <property type="match status" value="2"/>
</dbReference>
<feature type="domain" description="DNA-dependent protein kinase catalytic subunit CC1/2" evidence="3">
    <location>
        <begin position="879"/>
        <end position="1505"/>
    </location>
</feature>
<keyword evidence="1" id="KW-0175">Coiled coil</keyword>
<sequence>MGNRSTNIQWTIIIDYISSILFQPNQSLLAYLRGNINSKDNASSAVVTLLGFLVSFIEKAQRIIQPYAVSIKNCLMKLASGGSSKIRCAAIETLCTLVNPTKSYLDMEELRLGSMFKLFVDDYSLVVTKTPLSVKGRMMELFGVLIRYHSEKLETGKIQTIERWAFTALEKELFSHKEADNQLVAGVLTGLDHMLFSSTLDLDQDSPQTELLYKSIQTTINLPEHLSRYVIPLAGLTLFNNHGDMFHKFIIRDSESLYKSLRTLCEHQNRDLSSLGYRAMEKLLKEVREEKKEIDTRYEAAYAKSSSTLSNRDRAKLTGHLPAFIQAYTYFAQSLTNVTPSFMSTIIELVNTFISNYIHLNTITRSTGIFAIRDLLRTLYYKGEGTLRSFLNDFLYNTLITTCTDDHASNYDGQPSYMEFLYFWDVFLNTSAYRSYNNRGRFRQKLGGCNDSKAIDTDSDATDDELDDVKDNEKGGINMDLQSILFDEFLTTLFRLIKTFNLELKKRDDESTDNIEGIATPSMLQAVNEDHFSIFQNLVEFWCMLLPKLNTHRLEHWTYLTASSLIEISLRRPLISGFYKMLSAILNIAHKRKLFDGYKELYAAQQRRKQLGTICDISEIQTDLFSAFVIYRDFLKEVWHRLQQFKDELLASCLRVILAYPLAFFDLSELVEPIRTAFRLGLTVYTLSDIALDVLYELTDIDSNKPDDLNSFLGDILPCMNEYMLMDLKPKREDGDISMVKKWKPTSGNQRKRQAIHYKVAQEAFGAQEAESTVSLRDIQLRVMRFLGRIGGVNKLMLKPITTGTQNINDDDGGIKNVASNTLGSRQQLISWDTKKNLKINLPFPNSKVPLAMGKNTHYDSIHILGKKNDKKSNESRYHRIYLHVFPILLRLAIDTEPITRDMFSLLVRQLIHWLTNNAQYENPETIALLKACIDATCSTDAGLRDYGADCMQEFVLWSIRQQQGSRTKESSAMNIKSVLKRIYNLASNPSSRQRLGACIIFNRIYRTFREEDALVNEFTLELLYWLFFSLKLAEDDHPLIGTLDQAKEAIGHIRRIIRQKINVFIVGKFGRREFHGIAENPPNLASVVGWAFDETGSIQREYSRECMKFFDEFVGRIPKVKNGKEWLSTRIKNTPELLENAYEHDRCLSVTDMKNKDGILWLQELRAALDGYNWLLKRGMITLMFLLEMPHLDWVEACVYLLDHSAENMFGAKTSIEKSNANALYAYLYHHLVVLITHATDTPMDTDEVLEAFLSRGILANENFISVVVQLLLLPNQFVESAKSEQGSMPNRLNPKKIRWAVRDFLQFMVERGPPRFHRLFEKACSTVLYSQNVDLTNMQLNQSALNDMLQIVDGIKILQELGLFDNICKALPKMSGGAESAYDYSLALYDKFIQFNATTEPVWIRLIGEMLQIAFRQPEFAAEYAKKLLLEQNLTYATQLATYQKFSSHINNCIASNFRYFAPVLLAHSDNRFIHDVIIGLVEYLRREKKLVKREIQVFVKDVSFMIKASSLTGIITYYWYSILLLTWKYPVALDRNNIFT</sequence>
<dbReference type="Proteomes" id="UP001209540">
    <property type="component" value="Unassembled WGS sequence"/>
</dbReference>
<organism evidence="4 5">
    <name type="scientific">Phascolomyces articulosus</name>
    <dbReference type="NCBI Taxonomy" id="60185"/>
    <lineage>
        <taxon>Eukaryota</taxon>
        <taxon>Fungi</taxon>
        <taxon>Fungi incertae sedis</taxon>
        <taxon>Mucoromycota</taxon>
        <taxon>Mucoromycotina</taxon>
        <taxon>Mucoromycetes</taxon>
        <taxon>Mucorales</taxon>
        <taxon>Lichtheimiaceae</taxon>
        <taxon>Phascolomyces</taxon>
    </lineage>
</organism>
<reference evidence="4" key="1">
    <citation type="journal article" date="2022" name="IScience">
        <title>Evolution of zygomycete secretomes and the origins of terrestrial fungal ecologies.</title>
        <authorList>
            <person name="Chang Y."/>
            <person name="Wang Y."/>
            <person name="Mondo S."/>
            <person name="Ahrendt S."/>
            <person name="Andreopoulos W."/>
            <person name="Barry K."/>
            <person name="Beard J."/>
            <person name="Benny G.L."/>
            <person name="Blankenship S."/>
            <person name="Bonito G."/>
            <person name="Cuomo C."/>
            <person name="Desiro A."/>
            <person name="Gervers K.A."/>
            <person name="Hundley H."/>
            <person name="Kuo A."/>
            <person name="LaButti K."/>
            <person name="Lang B.F."/>
            <person name="Lipzen A."/>
            <person name="O'Donnell K."/>
            <person name="Pangilinan J."/>
            <person name="Reynolds N."/>
            <person name="Sandor L."/>
            <person name="Smith M.E."/>
            <person name="Tsang A."/>
            <person name="Grigoriev I.V."/>
            <person name="Stajich J.E."/>
            <person name="Spatafora J.W."/>
        </authorList>
    </citation>
    <scope>NUCLEOTIDE SEQUENCE</scope>
    <source>
        <strain evidence="4">RSA 2281</strain>
    </source>
</reference>
<gene>
    <name evidence="4" type="ORF">BDA99DRAFT_438520</name>
</gene>
<evidence type="ECO:0000259" key="3">
    <source>
        <dbReference type="Pfam" id="PF20502"/>
    </source>
</evidence>
<protein>
    <submittedName>
        <fullName evidence="4">Uncharacterized protein</fullName>
    </submittedName>
</protein>
<feature type="domain" description="DNA-PKcs N-terminal" evidence="2">
    <location>
        <begin position="320"/>
        <end position="789"/>
    </location>
</feature>
<reference evidence="4" key="2">
    <citation type="submission" date="2023-02" db="EMBL/GenBank/DDBJ databases">
        <authorList>
            <consortium name="DOE Joint Genome Institute"/>
            <person name="Mondo S.J."/>
            <person name="Chang Y."/>
            <person name="Wang Y."/>
            <person name="Ahrendt S."/>
            <person name="Andreopoulos W."/>
            <person name="Barry K."/>
            <person name="Beard J."/>
            <person name="Benny G.L."/>
            <person name="Blankenship S."/>
            <person name="Bonito G."/>
            <person name="Cuomo C."/>
            <person name="Desiro A."/>
            <person name="Gervers K.A."/>
            <person name="Hundley H."/>
            <person name="Kuo A."/>
            <person name="LaButti K."/>
            <person name="Lang B.F."/>
            <person name="Lipzen A."/>
            <person name="O'Donnell K."/>
            <person name="Pangilinan J."/>
            <person name="Reynolds N."/>
            <person name="Sandor L."/>
            <person name="Smith M.W."/>
            <person name="Tsang A."/>
            <person name="Grigoriev I.V."/>
            <person name="Stajich J.E."/>
            <person name="Spatafora J.W."/>
        </authorList>
    </citation>
    <scope>NUCLEOTIDE SEQUENCE</scope>
    <source>
        <strain evidence="4">RSA 2281</strain>
    </source>
</reference>
<evidence type="ECO:0000259" key="2">
    <source>
        <dbReference type="Pfam" id="PF20500"/>
    </source>
</evidence>
<dbReference type="InterPro" id="IPR046804">
    <property type="entry name" value="DNA-PKcs_N"/>
</dbReference>
<evidence type="ECO:0000313" key="4">
    <source>
        <dbReference type="EMBL" id="KAI9262204.1"/>
    </source>
</evidence>
<keyword evidence="5" id="KW-1185">Reference proteome</keyword>
<evidence type="ECO:0000313" key="5">
    <source>
        <dbReference type="Proteomes" id="UP001209540"/>
    </source>
</evidence>
<proteinExistence type="predicted"/>
<dbReference type="EMBL" id="JAIXMP010000014">
    <property type="protein sequence ID" value="KAI9262204.1"/>
    <property type="molecule type" value="Genomic_DNA"/>
</dbReference>